<dbReference type="EMBL" id="JAWDGP010001291">
    <property type="protein sequence ID" value="KAK3793039.1"/>
    <property type="molecule type" value="Genomic_DNA"/>
</dbReference>
<gene>
    <name evidence="1" type="ORF">RRG08_054975</name>
</gene>
<organism evidence="1 2">
    <name type="scientific">Elysia crispata</name>
    <name type="common">lettuce slug</name>
    <dbReference type="NCBI Taxonomy" id="231223"/>
    <lineage>
        <taxon>Eukaryota</taxon>
        <taxon>Metazoa</taxon>
        <taxon>Spiralia</taxon>
        <taxon>Lophotrochozoa</taxon>
        <taxon>Mollusca</taxon>
        <taxon>Gastropoda</taxon>
        <taxon>Heterobranchia</taxon>
        <taxon>Euthyneura</taxon>
        <taxon>Panpulmonata</taxon>
        <taxon>Sacoglossa</taxon>
        <taxon>Placobranchoidea</taxon>
        <taxon>Plakobranchidae</taxon>
        <taxon>Elysia</taxon>
    </lineage>
</organism>
<comment type="caution">
    <text evidence="1">The sequence shown here is derived from an EMBL/GenBank/DDBJ whole genome shotgun (WGS) entry which is preliminary data.</text>
</comment>
<evidence type="ECO:0000313" key="2">
    <source>
        <dbReference type="Proteomes" id="UP001283361"/>
    </source>
</evidence>
<reference evidence="1" key="1">
    <citation type="journal article" date="2023" name="G3 (Bethesda)">
        <title>A reference genome for the long-term kleptoplast-retaining sea slug Elysia crispata morphotype clarki.</title>
        <authorList>
            <person name="Eastman K.E."/>
            <person name="Pendleton A.L."/>
            <person name="Shaikh M.A."/>
            <person name="Suttiyut T."/>
            <person name="Ogas R."/>
            <person name="Tomko P."/>
            <person name="Gavelis G."/>
            <person name="Widhalm J.R."/>
            <person name="Wisecaver J.H."/>
        </authorList>
    </citation>
    <scope>NUCLEOTIDE SEQUENCE</scope>
    <source>
        <strain evidence="1">ECLA1</strain>
    </source>
</reference>
<name>A0AAE1ASM0_9GAST</name>
<evidence type="ECO:0000313" key="1">
    <source>
        <dbReference type="EMBL" id="KAK3793039.1"/>
    </source>
</evidence>
<dbReference type="AlphaFoldDB" id="A0AAE1ASM0"/>
<protein>
    <submittedName>
        <fullName evidence="1">Uncharacterized protein</fullName>
    </submittedName>
</protein>
<sequence>MAEHPKTGDLKGTGSHVDFAVRLLQPFCLPNKFFFVFSRCGPSGQVYFHTHAGQTSLLPQLTTVTARVAKLAFRHPGTSQTAAAHDATTIISKWDFLTSPSPSIGQSLSSCHDHTTSLYLGGLTEARAGQQDMDSHRDC</sequence>
<proteinExistence type="predicted"/>
<accession>A0AAE1ASM0</accession>
<dbReference type="Proteomes" id="UP001283361">
    <property type="component" value="Unassembled WGS sequence"/>
</dbReference>
<keyword evidence="2" id="KW-1185">Reference proteome</keyword>